<accession>A0A317Z739</accession>
<dbReference type="GO" id="GO:0003677">
    <property type="term" value="F:DNA binding"/>
    <property type="evidence" value="ECO:0007669"/>
    <property type="project" value="UniProtKB-KW"/>
</dbReference>
<dbReference type="STRING" id="937773.SPSINT_1084"/>
<dbReference type="SUPFAM" id="SSF101904">
    <property type="entry name" value="GyrA/ParC C-terminal domain-like"/>
    <property type="match status" value="1"/>
</dbReference>
<gene>
    <name evidence="4" type="ORF">DD924_10325</name>
</gene>
<sequence length="300" mass="33624">LGVATQEGYIKRTSLRSFNASGKEEIGLKERDGVLKIIETNTQDYAMVFTNKGRYLLIPVHKLPDVKWKDLGQHVSQIVPIEEDERVVDCYTVSEFNDERAIITATRQGMIKKSLLSGFKSTRTTKPLVAMKVKESDALISVMLVPADASSQLITLLTHRGMSLTYPMSELPDTGLRATGIKAINLKDEDHVVLADHIQTEDTILIATQRGALKRIGFKVLQQAKRAQRGITLLKELKKQPHRVVAARVCRPEQSQYRLVSQQDETTGLIKDIHLSEQYTNGSFVVDTSTFGEIEDLYVD</sequence>
<dbReference type="GO" id="GO:0005737">
    <property type="term" value="C:cytoplasm"/>
    <property type="evidence" value="ECO:0007669"/>
    <property type="project" value="TreeGrafter"/>
</dbReference>
<protein>
    <submittedName>
        <fullName evidence="4">DNA gyrase subunit A</fullName>
    </submittedName>
</protein>
<dbReference type="EMBL" id="QEIV01000979">
    <property type="protein sequence ID" value="PWZ98040.1"/>
    <property type="molecule type" value="Genomic_DNA"/>
</dbReference>
<dbReference type="AlphaFoldDB" id="A0A317Z739"/>
<evidence type="ECO:0000256" key="1">
    <source>
        <dbReference type="ARBA" id="ARBA00023029"/>
    </source>
</evidence>
<keyword evidence="2" id="KW-0238">DNA-binding</keyword>
<evidence type="ECO:0000313" key="4">
    <source>
        <dbReference type="EMBL" id="PWZ98040.1"/>
    </source>
</evidence>
<evidence type="ECO:0000313" key="5">
    <source>
        <dbReference type="Proteomes" id="UP000246351"/>
    </source>
</evidence>
<dbReference type="Pfam" id="PF03989">
    <property type="entry name" value="DNA_gyraseA_C"/>
    <property type="match status" value="5"/>
</dbReference>
<proteinExistence type="predicted"/>
<comment type="caution">
    <text evidence="4">The sequence shown here is derived from an EMBL/GenBank/DDBJ whole genome shotgun (WGS) entry which is preliminary data.</text>
</comment>
<evidence type="ECO:0000256" key="3">
    <source>
        <dbReference type="ARBA" id="ARBA00023235"/>
    </source>
</evidence>
<organism evidence="4 5">
    <name type="scientific">Staphylococcus pseudintermedius</name>
    <dbReference type="NCBI Taxonomy" id="283734"/>
    <lineage>
        <taxon>Bacteria</taxon>
        <taxon>Bacillati</taxon>
        <taxon>Bacillota</taxon>
        <taxon>Bacilli</taxon>
        <taxon>Bacillales</taxon>
        <taxon>Staphylococcaceae</taxon>
        <taxon>Staphylococcus</taxon>
        <taxon>Staphylococcus intermedius group</taxon>
    </lineage>
</organism>
<dbReference type="GO" id="GO:0005524">
    <property type="term" value="F:ATP binding"/>
    <property type="evidence" value="ECO:0007669"/>
    <property type="project" value="InterPro"/>
</dbReference>
<dbReference type="FunFam" id="2.120.10.90:FF:000005">
    <property type="entry name" value="DNA topoisomerase 4 subunit A"/>
    <property type="match status" value="1"/>
</dbReference>
<dbReference type="InterPro" id="IPR006691">
    <property type="entry name" value="GyrA/parC_rep"/>
</dbReference>
<feature type="non-terminal residue" evidence="4">
    <location>
        <position position="1"/>
    </location>
</feature>
<dbReference type="GO" id="GO:0003918">
    <property type="term" value="F:DNA topoisomerase type II (double strand cut, ATP-hydrolyzing) activity"/>
    <property type="evidence" value="ECO:0007669"/>
    <property type="project" value="TreeGrafter"/>
</dbReference>
<name>A0A317Z739_STAPS</name>
<keyword evidence="3" id="KW-0413">Isomerase</keyword>
<dbReference type="GO" id="GO:0009330">
    <property type="term" value="C:DNA topoisomerase type II (double strand cut, ATP-hydrolyzing) complex"/>
    <property type="evidence" value="ECO:0007669"/>
    <property type="project" value="TreeGrafter"/>
</dbReference>
<dbReference type="PANTHER" id="PTHR43493:SF9">
    <property type="entry name" value="DNA TOPOISOMERASE 4 SUBUNIT A"/>
    <property type="match status" value="1"/>
</dbReference>
<evidence type="ECO:0000256" key="2">
    <source>
        <dbReference type="ARBA" id="ARBA00023125"/>
    </source>
</evidence>
<dbReference type="Proteomes" id="UP000246351">
    <property type="component" value="Unassembled WGS sequence"/>
</dbReference>
<dbReference type="InterPro" id="IPR050220">
    <property type="entry name" value="Type_II_DNA_Topoisomerases"/>
</dbReference>
<dbReference type="InterPro" id="IPR035516">
    <property type="entry name" value="Gyrase/topoIV_suA_C"/>
</dbReference>
<dbReference type="PANTHER" id="PTHR43493">
    <property type="entry name" value="DNA GYRASE/TOPOISOMERASE SUBUNIT A"/>
    <property type="match status" value="1"/>
</dbReference>
<dbReference type="Gene3D" id="2.120.10.90">
    <property type="entry name" value="DNA gyrase/topoisomerase IV, subunit A, C-terminal"/>
    <property type="match status" value="1"/>
</dbReference>
<keyword evidence="1" id="KW-0799">Topoisomerase</keyword>
<reference evidence="4 5" key="1">
    <citation type="journal article" date="2018" name="Vet. Microbiol.">
        <title>Clonal diversity and geographic distribution of methicillin-resistant Staphylococcus pseudintermedius from Australian animals: Discovery of novel sequence types.</title>
        <authorList>
            <person name="Worthing K.A."/>
            <person name="Abraham S."/>
            <person name="Coombs G.W."/>
            <person name="Pang S."/>
            <person name="Saputra S."/>
            <person name="Jordan D."/>
            <person name="Trott D.J."/>
            <person name="Norris J.M."/>
        </authorList>
    </citation>
    <scope>NUCLEOTIDE SEQUENCE [LARGE SCALE GENOMIC DNA]</scope>
    <source>
        <strain evidence="4 5">ST71 3</strain>
    </source>
</reference>
<dbReference type="GO" id="GO:0006265">
    <property type="term" value="P:DNA topological change"/>
    <property type="evidence" value="ECO:0007669"/>
    <property type="project" value="InterPro"/>
</dbReference>